<evidence type="ECO:0000256" key="3">
    <source>
        <dbReference type="ARBA" id="ARBA00022490"/>
    </source>
</evidence>
<proteinExistence type="inferred from homology"/>
<evidence type="ECO:0000256" key="1">
    <source>
        <dbReference type="ARBA" id="ARBA00004496"/>
    </source>
</evidence>
<evidence type="ECO:0000313" key="6">
    <source>
        <dbReference type="EMBL" id="MCZ4517345.1"/>
    </source>
</evidence>
<accession>A0ABT4M9W1</accession>
<comment type="subcellular location">
    <subcellularLocation>
        <location evidence="1">Cytoplasm</location>
    </subcellularLocation>
</comment>
<evidence type="ECO:0000313" key="7">
    <source>
        <dbReference type="Proteomes" id="UP001081071"/>
    </source>
</evidence>
<evidence type="ECO:0000256" key="2">
    <source>
        <dbReference type="ARBA" id="ARBA00006411"/>
    </source>
</evidence>
<keyword evidence="3" id="KW-0963">Cytoplasm</keyword>
<organism evidence="6 7">
    <name type="scientific">Rhodococcus ruber</name>
    <dbReference type="NCBI Taxonomy" id="1830"/>
    <lineage>
        <taxon>Bacteria</taxon>
        <taxon>Bacillati</taxon>
        <taxon>Actinomycetota</taxon>
        <taxon>Actinomycetes</taxon>
        <taxon>Mycobacteriales</taxon>
        <taxon>Nocardiaceae</taxon>
        <taxon>Rhodococcus</taxon>
    </lineage>
</organism>
<protein>
    <submittedName>
        <fullName evidence="6">ESX secretion-associated protein EspG</fullName>
    </submittedName>
</protein>
<comment type="caution">
    <text evidence="6">The sequence shown here is derived from an EMBL/GenBank/DDBJ whole genome shotgun (WGS) entry which is preliminary data.</text>
</comment>
<name>A0ABT4M9W1_9NOCA</name>
<sequence length="243" mass="26636">MNGIDFMLLCSRFGRDRLPYPLAVTVDVDTEDRYQLLRREASARIDALMDDDLGAAVRTLVDPVVRIECRGDTRDPRRGTIRAHAAVRHDVAAVLTQQPGPDASSGGAVTITLTSPAQAPARVLGSIPANAAGRRPTMRLERSTATETSGGRHLSTATRGATADEQFRTFFDRPRSAVGEVIVARGRTYDNRHDTDAVAFFWMDFERDGRYIVYSEDTIDILPADTAGLASEIGHHMAVALRR</sequence>
<feature type="compositionally biased region" description="Polar residues" evidence="5">
    <location>
        <begin position="145"/>
        <end position="159"/>
    </location>
</feature>
<reference evidence="6" key="1">
    <citation type="submission" date="2022-12" db="EMBL/GenBank/DDBJ databases">
        <authorList>
            <person name="Krivoruchko A.V."/>
            <person name="Elkin A."/>
        </authorList>
    </citation>
    <scope>NUCLEOTIDE SEQUENCE</scope>
    <source>
        <strain evidence="6">IEGM 1391</strain>
    </source>
</reference>
<evidence type="ECO:0000256" key="4">
    <source>
        <dbReference type="ARBA" id="ARBA00023186"/>
    </source>
</evidence>
<dbReference type="InterPro" id="IPR025734">
    <property type="entry name" value="EspG"/>
</dbReference>
<gene>
    <name evidence="6" type="ORF">O4220_02385</name>
</gene>
<dbReference type="RefSeq" id="WP_269601955.1">
    <property type="nucleotide sequence ID" value="NZ_JAPWIJ010000001.1"/>
</dbReference>
<evidence type="ECO:0000256" key="5">
    <source>
        <dbReference type="SAM" id="MobiDB-lite"/>
    </source>
</evidence>
<comment type="similarity">
    <text evidence="2">Belongs to the EspG family.</text>
</comment>
<dbReference type="Proteomes" id="UP001081071">
    <property type="component" value="Unassembled WGS sequence"/>
</dbReference>
<keyword evidence="4" id="KW-0143">Chaperone</keyword>
<feature type="region of interest" description="Disordered" evidence="5">
    <location>
        <begin position="122"/>
        <end position="159"/>
    </location>
</feature>
<keyword evidence="7" id="KW-1185">Reference proteome</keyword>
<dbReference type="Pfam" id="PF14011">
    <property type="entry name" value="ESX-1_EspG"/>
    <property type="match status" value="1"/>
</dbReference>
<dbReference type="EMBL" id="JAPWIJ010000001">
    <property type="protein sequence ID" value="MCZ4517345.1"/>
    <property type="molecule type" value="Genomic_DNA"/>
</dbReference>